<evidence type="ECO:0000313" key="1">
    <source>
        <dbReference type="EMBL" id="PTQ62823.1"/>
    </source>
</evidence>
<comment type="caution">
    <text evidence="1">The sequence shown here is derived from an EMBL/GenBank/DDBJ whole genome shotgun (WGS) entry which is preliminary data.</text>
</comment>
<evidence type="ECO:0000313" key="2">
    <source>
        <dbReference type="Proteomes" id="UP000244189"/>
    </source>
</evidence>
<dbReference type="AlphaFoldDB" id="A0A2T5GU21"/>
<gene>
    <name evidence="1" type="ORF">C8J26_1107</name>
</gene>
<accession>A0A2T5GU21</accession>
<protein>
    <submittedName>
        <fullName evidence="1">Uncharacterized protein</fullName>
    </submittedName>
</protein>
<proteinExistence type="predicted"/>
<reference evidence="1 2" key="1">
    <citation type="submission" date="2018-04" db="EMBL/GenBank/DDBJ databases">
        <title>Genomic Encyclopedia of Type Strains, Phase III (KMG-III): the genomes of soil and plant-associated and newly described type strains.</title>
        <authorList>
            <person name="Whitman W."/>
        </authorList>
    </citation>
    <scope>NUCLEOTIDE SEQUENCE [LARGE SCALE GENOMIC DNA]</scope>
    <source>
        <strain evidence="1 2">MA101b</strain>
    </source>
</reference>
<keyword evidence="2" id="KW-1185">Reference proteome</keyword>
<sequence>MAPDVGIKDNVSDVPWDELATLWRRKGKQSGTGGEEVLAVATLREIVRLAAMMRPSARNGLRIVLPDRKAWPYGYFGKQQLARLIKRDAR</sequence>
<name>A0A2T5GU21_9SPHN</name>
<organism evidence="1 2">
    <name type="scientific">Sphingomonas aurantiaca</name>
    <dbReference type="NCBI Taxonomy" id="185949"/>
    <lineage>
        <taxon>Bacteria</taxon>
        <taxon>Pseudomonadati</taxon>
        <taxon>Pseudomonadota</taxon>
        <taxon>Alphaproteobacteria</taxon>
        <taxon>Sphingomonadales</taxon>
        <taxon>Sphingomonadaceae</taxon>
        <taxon>Sphingomonas</taxon>
    </lineage>
</organism>
<dbReference type="Proteomes" id="UP000244189">
    <property type="component" value="Unassembled WGS sequence"/>
</dbReference>
<dbReference type="EMBL" id="QAOG01000001">
    <property type="protein sequence ID" value="PTQ62823.1"/>
    <property type="molecule type" value="Genomic_DNA"/>
</dbReference>